<accession>A0A920C618</accession>
<evidence type="ECO:0000313" key="2">
    <source>
        <dbReference type="EMBL" id="GIO27325.1"/>
    </source>
</evidence>
<evidence type="ECO:0000259" key="1">
    <source>
        <dbReference type="Pfam" id="PF03417"/>
    </source>
</evidence>
<keyword evidence="2" id="KW-0378">Hydrolase</keyword>
<organism evidence="2 3">
    <name type="scientific">Ornithinibacillus bavariensis</name>
    <dbReference type="NCBI Taxonomy" id="545502"/>
    <lineage>
        <taxon>Bacteria</taxon>
        <taxon>Bacillati</taxon>
        <taxon>Bacillota</taxon>
        <taxon>Bacilli</taxon>
        <taxon>Bacillales</taxon>
        <taxon>Bacillaceae</taxon>
        <taxon>Ornithinibacillus</taxon>
    </lineage>
</organism>
<dbReference type="InterPro" id="IPR029055">
    <property type="entry name" value="Ntn_hydrolases_N"/>
</dbReference>
<dbReference type="EMBL" id="BORP01000003">
    <property type="protein sequence ID" value="GIO27325.1"/>
    <property type="molecule type" value="Genomic_DNA"/>
</dbReference>
<dbReference type="PANTHER" id="PTHR34180:SF1">
    <property type="entry name" value="BETA-ALANYL-DOPAMINE_CARCININE HYDROLASE"/>
    <property type="match status" value="1"/>
</dbReference>
<proteinExistence type="predicted"/>
<dbReference type="SUPFAM" id="SSF56235">
    <property type="entry name" value="N-terminal nucleophile aminohydrolases (Ntn hydrolases)"/>
    <property type="match status" value="1"/>
</dbReference>
<dbReference type="InterPro" id="IPR047794">
    <property type="entry name" value="C45_proenzyme-like"/>
</dbReference>
<dbReference type="Pfam" id="PF03417">
    <property type="entry name" value="AAT"/>
    <property type="match status" value="1"/>
</dbReference>
<dbReference type="InterPro" id="IPR047801">
    <property type="entry name" value="Peptidase_C45"/>
</dbReference>
<sequence>MKPVYSDIIQFRGGHYDFGFMQGEALRESPILANREKQWGPKRKYHFSIDEQEVKSAILQFAPGVWEEIEGLCDALQWHMHDAIREFGGYYLEYGKSGCSIFTGEDYMVRNYDNHPASYEGRYVLYQPTDGGYAIAGPSMQITGRIDGINEKGLAMGYNFVNRVRSDSGFICNMIGRLILESCASVAEAVDLLKEIPHRHSFNYVLLDKQGKSYVVEASPRRVEVHHSNACTNHFEKITEENRYRTDESMNRQASMMLQGKNSLDTYQAFQMMNNTNNGVFSSKYGAWAGTLHTSAYFPREMKAWFSLGGDQKPVMLDFQKWLDGEKLRIKQIKGTLDSNSSFVNMEILSNPSILM</sequence>
<feature type="domain" description="Peptidase C45 hydrolase" evidence="1">
    <location>
        <begin position="105"/>
        <end position="312"/>
    </location>
</feature>
<dbReference type="AlphaFoldDB" id="A0A920C618"/>
<dbReference type="Gene3D" id="3.60.60.10">
    <property type="entry name" value="Penicillin V Acylase, Chain A"/>
    <property type="match status" value="1"/>
</dbReference>
<gene>
    <name evidence="2" type="ORF">J43TS3_19360</name>
</gene>
<reference evidence="2" key="1">
    <citation type="submission" date="2021-03" db="EMBL/GenBank/DDBJ databases">
        <title>Antimicrobial resistance genes in bacteria isolated from Japanese honey, and their potential for conferring macrolide and lincosamide resistance in the American foulbrood pathogen Paenibacillus larvae.</title>
        <authorList>
            <person name="Okamoto M."/>
            <person name="Kumagai M."/>
            <person name="Kanamori H."/>
            <person name="Takamatsu D."/>
        </authorList>
    </citation>
    <scope>NUCLEOTIDE SEQUENCE</scope>
    <source>
        <strain evidence="2">J43TS3</strain>
    </source>
</reference>
<keyword evidence="3" id="KW-1185">Reference proteome</keyword>
<dbReference type="NCBIfam" id="NF040521">
    <property type="entry name" value="C45_proenzyme"/>
    <property type="match status" value="1"/>
</dbReference>
<evidence type="ECO:0000313" key="3">
    <source>
        <dbReference type="Proteomes" id="UP000676917"/>
    </source>
</evidence>
<name>A0A920C618_9BACI</name>
<dbReference type="CDD" id="cd01935">
    <property type="entry name" value="Ntn_CGH_like"/>
    <property type="match status" value="1"/>
</dbReference>
<dbReference type="GO" id="GO:0016787">
    <property type="term" value="F:hydrolase activity"/>
    <property type="evidence" value="ECO:0007669"/>
    <property type="project" value="UniProtKB-KW"/>
</dbReference>
<protein>
    <submittedName>
        <fullName evidence="2">Linear amide C-N hydrolase</fullName>
    </submittedName>
</protein>
<comment type="caution">
    <text evidence="2">The sequence shown here is derived from an EMBL/GenBank/DDBJ whole genome shotgun (WGS) entry which is preliminary data.</text>
</comment>
<dbReference type="PANTHER" id="PTHR34180">
    <property type="entry name" value="PEPTIDASE C45"/>
    <property type="match status" value="1"/>
</dbReference>
<dbReference type="RefSeq" id="WP_212920814.1">
    <property type="nucleotide sequence ID" value="NZ_BORP01000003.1"/>
</dbReference>
<dbReference type="Proteomes" id="UP000676917">
    <property type="component" value="Unassembled WGS sequence"/>
</dbReference>
<dbReference type="InterPro" id="IPR005079">
    <property type="entry name" value="Peptidase_C45_hydrolase"/>
</dbReference>